<dbReference type="Gene3D" id="2.40.30.10">
    <property type="entry name" value="Translation factors"/>
    <property type="match status" value="1"/>
</dbReference>
<reference evidence="15" key="3">
    <citation type="submission" date="2020-04" db="EMBL/GenBank/DDBJ databases">
        <title>Deep metagenomics examines the oral microbiome during advanced dental caries in children, revealing novel taxa and co-occurrences with host molecules.</title>
        <authorList>
            <person name="Baker J.L."/>
            <person name="Morton J.T."/>
            <person name="Dinis M."/>
            <person name="Alvarez R."/>
            <person name="Tran N.C."/>
            <person name="Knight R."/>
            <person name="Edlund A."/>
        </authorList>
    </citation>
    <scope>NUCLEOTIDE SEQUENCE</scope>
    <source>
        <strain evidence="15">JCVI_24_bin.8</strain>
    </source>
</reference>
<dbReference type="OrthoDB" id="9800696at2"/>
<comment type="subcellular location">
    <subcellularLocation>
        <location evidence="11">Cytoplasm</location>
    </subcellularLocation>
</comment>
<evidence type="ECO:0000256" key="4">
    <source>
        <dbReference type="ARBA" id="ARBA00022694"/>
    </source>
</evidence>
<reference evidence="14" key="2">
    <citation type="submission" date="2018-02" db="EMBL/GenBank/DDBJ databases">
        <authorList>
            <person name="Cohen D.B."/>
            <person name="Kent A.D."/>
        </authorList>
    </citation>
    <scope>NUCLEOTIDE SEQUENCE [LARGE SCALE GENOMIC DNA]</scope>
    <source>
        <strain evidence="14">CCUG 47132</strain>
    </source>
</reference>
<dbReference type="FunFam" id="3.40.50.620:FF:000115">
    <property type="entry name" value="tRNA-specific 2-thiouridylase MnmA"/>
    <property type="match status" value="1"/>
</dbReference>
<dbReference type="AlphaFoldDB" id="A0A2S0L2H6"/>
<feature type="active site" description="Cysteine persulfide intermediate" evidence="11">
    <location>
        <position position="199"/>
    </location>
</feature>
<dbReference type="Proteomes" id="UP000237883">
    <property type="component" value="Chromosome"/>
</dbReference>
<evidence type="ECO:0000256" key="9">
    <source>
        <dbReference type="ARBA" id="ARBA00051542"/>
    </source>
</evidence>
<evidence type="ECO:0000313" key="16">
    <source>
        <dbReference type="Proteomes" id="UP000237883"/>
    </source>
</evidence>
<feature type="site" description="Interaction with tRNA" evidence="11">
    <location>
        <position position="127"/>
    </location>
</feature>
<keyword evidence="3 11" id="KW-0808">Transferase</keyword>
<dbReference type="GO" id="GO:0103016">
    <property type="term" value="F:tRNA-uridine 2-sulfurtransferase activity"/>
    <property type="evidence" value="ECO:0007669"/>
    <property type="project" value="UniProtKB-EC"/>
</dbReference>
<keyword evidence="5 11" id="KW-0547">Nucleotide-binding</keyword>
<dbReference type="SUPFAM" id="SSF52402">
    <property type="entry name" value="Adenine nucleotide alpha hydrolases-like"/>
    <property type="match status" value="1"/>
</dbReference>
<dbReference type="Pfam" id="PF03054">
    <property type="entry name" value="tRNA_Me_trans"/>
    <property type="match status" value="1"/>
</dbReference>
<dbReference type="NCBIfam" id="TIGR00420">
    <property type="entry name" value="trmU"/>
    <property type="match status" value="1"/>
</dbReference>
<dbReference type="EC" id="2.8.1.13" evidence="11"/>
<evidence type="ECO:0000256" key="3">
    <source>
        <dbReference type="ARBA" id="ARBA00022679"/>
    </source>
</evidence>
<dbReference type="PANTHER" id="PTHR11933:SF5">
    <property type="entry name" value="MITOCHONDRIAL TRNA-SPECIFIC 2-THIOURIDYLASE 1"/>
    <property type="match status" value="1"/>
</dbReference>
<dbReference type="RefSeq" id="WP_106056335.1">
    <property type="nucleotide sequence ID" value="NZ_CP027228.1"/>
</dbReference>
<feature type="active site" description="Nucleophile" evidence="11">
    <location>
        <position position="102"/>
    </location>
</feature>
<evidence type="ECO:0000313" key="15">
    <source>
        <dbReference type="EMBL" id="MBF1351568.1"/>
    </source>
</evidence>
<dbReference type="InterPro" id="IPR046884">
    <property type="entry name" value="MnmA-like_central"/>
</dbReference>
<dbReference type="FunFam" id="2.30.30.280:FF:000001">
    <property type="entry name" value="tRNA-specific 2-thiouridylase MnmA"/>
    <property type="match status" value="1"/>
</dbReference>
<comment type="similarity">
    <text evidence="11">Belongs to the MnmA/TRMU family.</text>
</comment>
<comment type="function">
    <text evidence="10 11">Catalyzes the 2-thiolation of uridine at the wobble position (U34) of tRNA, leading to the formation of s(2)U34.</text>
</comment>
<evidence type="ECO:0000256" key="11">
    <source>
        <dbReference type="HAMAP-Rule" id="MF_00144"/>
    </source>
</evidence>
<keyword evidence="8 11" id="KW-1015">Disulfide bond</keyword>
<dbReference type="GO" id="GO:0005737">
    <property type="term" value="C:cytoplasm"/>
    <property type="evidence" value="ECO:0007669"/>
    <property type="project" value="UniProtKB-SubCell"/>
</dbReference>
<sequence>MKKKVLVAMSGGVDSSVAALLVKEAGHDATGVTMRLYDNDTIGSDAKTCCSLENINDAKSVANSLGIPFEVCDFRPEFEEKVISKFISAYEHGITPNPCVDCNRTLKFDELFRAGKELGQDYIATGHYVIVEHGEDGRYKLKKAVDLSKDQSYVLYSLSQEQLSHTMFPLGSMHKSETRTIAEAHGFISAKRKESQDICFIPDGDYASFIERYTGKKIASGNFVDMDGNVLGIHRGIIHYTVGQRKGLGLALKHPMYVQYIDVDNNEVVLGSNEDLFKRELTAHNFNWVSIACPDAPFRAKARIRYKHKEAPATITPLSETEVKIVFDEPQRAITKGQSVVVYDGDYVVGGGKIV</sequence>
<evidence type="ECO:0000256" key="1">
    <source>
        <dbReference type="ARBA" id="ARBA00022490"/>
    </source>
</evidence>
<dbReference type="EMBL" id="CP027228">
    <property type="protein sequence ID" value="AVM47501.1"/>
    <property type="molecule type" value="Genomic_DNA"/>
</dbReference>
<evidence type="ECO:0000259" key="12">
    <source>
        <dbReference type="Pfam" id="PF20258"/>
    </source>
</evidence>
<keyword evidence="6 11" id="KW-0067">ATP-binding</keyword>
<feature type="site" description="Interaction with tRNA" evidence="11">
    <location>
        <position position="338"/>
    </location>
</feature>
<name>A0A2S0L2H6_9FIRM</name>
<evidence type="ECO:0000256" key="8">
    <source>
        <dbReference type="ARBA" id="ARBA00023157"/>
    </source>
</evidence>
<evidence type="ECO:0000259" key="13">
    <source>
        <dbReference type="Pfam" id="PF20259"/>
    </source>
</evidence>
<dbReference type="Pfam" id="PF20259">
    <property type="entry name" value="tRNA_Me_trans_M"/>
    <property type="match status" value="1"/>
</dbReference>
<protein>
    <recommendedName>
        <fullName evidence="11">tRNA-specific 2-thiouridylase MnmA</fullName>
        <ecNumber evidence="11">2.8.1.13</ecNumber>
    </recommendedName>
</protein>
<keyword evidence="4 11" id="KW-0819">tRNA processing</keyword>
<feature type="domain" description="tRNA-specific 2-thiouridylase MnmA-like central" evidence="13">
    <location>
        <begin position="208"/>
        <end position="271"/>
    </location>
</feature>
<keyword evidence="2 11" id="KW-0820">tRNA-binding</keyword>
<dbReference type="HAMAP" id="MF_00144">
    <property type="entry name" value="tRNA_thiouridyl_MnmA"/>
    <property type="match status" value="1"/>
</dbReference>
<evidence type="ECO:0000256" key="6">
    <source>
        <dbReference type="ARBA" id="ARBA00022840"/>
    </source>
</evidence>
<dbReference type="GO" id="GO:0000049">
    <property type="term" value="F:tRNA binding"/>
    <property type="evidence" value="ECO:0007669"/>
    <property type="project" value="UniProtKB-KW"/>
</dbReference>
<evidence type="ECO:0000256" key="7">
    <source>
        <dbReference type="ARBA" id="ARBA00022884"/>
    </source>
</evidence>
<feature type="binding site" evidence="11">
    <location>
        <position position="34"/>
    </location>
    <ligand>
        <name>ATP</name>
        <dbReference type="ChEBI" id="CHEBI:30616"/>
    </ligand>
</feature>
<reference evidence="16" key="1">
    <citation type="submission" date="2018-02" db="EMBL/GenBank/DDBJ databases">
        <authorList>
            <person name="Holder M.E."/>
            <person name="Ajami N.J."/>
            <person name="Petrosino J.F."/>
        </authorList>
    </citation>
    <scope>NUCLEOTIDE SEQUENCE [LARGE SCALE GENOMIC DNA]</scope>
    <source>
        <strain evidence="16">CCUG 47132</strain>
    </source>
</reference>
<feature type="binding site" evidence="11">
    <location>
        <position position="126"/>
    </location>
    <ligand>
        <name>ATP</name>
        <dbReference type="ChEBI" id="CHEBI:30616"/>
    </ligand>
</feature>
<keyword evidence="1 11" id="KW-0963">Cytoplasm</keyword>
<organism evidence="14 16">
    <name type="scientific">Mogibacterium diversum</name>
    <dbReference type="NCBI Taxonomy" id="114527"/>
    <lineage>
        <taxon>Bacteria</taxon>
        <taxon>Bacillati</taxon>
        <taxon>Bacillota</taxon>
        <taxon>Clostridia</taxon>
        <taxon>Peptostreptococcales</taxon>
        <taxon>Anaerovoracaceae</taxon>
        <taxon>Mogibacterium</taxon>
    </lineage>
</organism>
<proteinExistence type="inferred from homology"/>
<dbReference type="CDD" id="cd01998">
    <property type="entry name" value="MnmA_TRMU-like"/>
    <property type="match status" value="1"/>
</dbReference>
<keyword evidence="7 11" id="KW-0694">RNA-binding</keyword>
<dbReference type="Gene3D" id="2.30.30.280">
    <property type="entry name" value="Adenine nucleotide alpha hydrolases-like domains"/>
    <property type="match status" value="1"/>
</dbReference>
<dbReference type="InterPro" id="IPR023382">
    <property type="entry name" value="MnmA-like_central_sf"/>
</dbReference>
<dbReference type="KEGG" id="mdv:C5Q96_00920"/>
<dbReference type="GO" id="GO:0002143">
    <property type="term" value="P:tRNA wobble position uridine thiolation"/>
    <property type="evidence" value="ECO:0007669"/>
    <property type="project" value="TreeGrafter"/>
</dbReference>
<feature type="domain" description="tRNA-specific 2-thiouridylase MnmA-like C-terminal" evidence="12">
    <location>
        <begin position="279"/>
        <end position="354"/>
    </location>
</feature>
<dbReference type="GeneID" id="78390811"/>
<gene>
    <name evidence="11 15" type="primary">mnmA</name>
    <name evidence="14" type="ORF">C5Q96_00920</name>
    <name evidence="15" type="ORF">HXM71_00400</name>
</gene>
<dbReference type="Proteomes" id="UP000722050">
    <property type="component" value="Unassembled WGS sequence"/>
</dbReference>
<evidence type="ECO:0000256" key="2">
    <source>
        <dbReference type="ARBA" id="ARBA00022555"/>
    </source>
</evidence>
<feature type="region of interest" description="Interaction with tRNA" evidence="11">
    <location>
        <begin position="305"/>
        <end position="306"/>
    </location>
</feature>
<dbReference type="GO" id="GO:0005524">
    <property type="term" value="F:ATP binding"/>
    <property type="evidence" value="ECO:0007669"/>
    <property type="project" value="UniProtKB-KW"/>
</dbReference>
<feature type="binding site" evidence="11">
    <location>
        <begin position="8"/>
        <end position="15"/>
    </location>
    <ligand>
        <name>ATP</name>
        <dbReference type="ChEBI" id="CHEBI:30616"/>
    </ligand>
</feature>
<dbReference type="EMBL" id="JABZQH010000005">
    <property type="protein sequence ID" value="MBF1351568.1"/>
    <property type="molecule type" value="Genomic_DNA"/>
</dbReference>
<feature type="disulfide bond" description="Alternate" evidence="11">
    <location>
        <begin position="102"/>
        <end position="199"/>
    </location>
</feature>
<dbReference type="InterPro" id="IPR014729">
    <property type="entry name" value="Rossmann-like_a/b/a_fold"/>
</dbReference>
<evidence type="ECO:0000313" key="14">
    <source>
        <dbReference type="EMBL" id="AVM47501.1"/>
    </source>
</evidence>
<evidence type="ECO:0000256" key="10">
    <source>
        <dbReference type="ARBA" id="ARBA00056575"/>
    </source>
</evidence>
<dbReference type="InterPro" id="IPR046885">
    <property type="entry name" value="MnmA-like_C"/>
</dbReference>
<dbReference type="PANTHER" id="PTHR11933">
    <property type="entry name" value="TRNA 5-METHYLAMINOMETHYL-2-THIOURIDYLATE -METHYLTRANSFERASE"/>
    <property type="match status" value="1"/>
</dbReference>
<dbReference type="NCBIfam" id="NF001138">
    <property type="entry name" value="PRK00143.1"/>
    <property type="match status" value="1"/>
</dbReference>
<comment type="catalytic activity">
    <reaction evidence="9 11">
        <text>S-sulfanyl-L-cysteinyl-[protein] + uridine(34) in tRNA + AH2 + ATP = 2-thiouridine(34) in tRNA + L-cysteinyl-[protein] + A + AMP + diphosphate + H(+)</text>
        <dbReference type="Rhea" id="RHEA:47032"/>
        <dbReference type="Rhea" id="RHEA-COMP:10131"/>
        <dbReference type="Rhea" id="RHEA-COMP:11726"/>
        <dbReference type="Rhea" id="RHEA-COMP:11727"/>
        <dbReference type="Rhea" id="RHEA-COMP:11728"/>
        <dbReference type="ChEBI" id="CHEBI:13193"/>
        <dbReference type="ChEBI" id="CHEBI:15378"/>
        <dbReference type="ChEBI" id="CHEBI:17499"/>
        <dbReference type="ChEBI" id="CHEBI:29950"/>
        <dbReference type="ChEBI" id="CHEBI:30616"/>
        <dbReference type="ChEBI" id="CHEBI:33019"/>
        <dbReference type="ChEBI" id="CHEBI:61963"/>
        <dbReference type="ChEBI" id="CHEBI:65315"/>
        <dbReference type="ChEBI" id="CHEBI:87170"/>
        <dbReference type="ChEBI" id="CHEBI:456215"/>
        <dbReference type="EC" id="2.8.1.13"/>
    </reaction>
</comment>
<dbReference type="FunFam" id="2.40.30.10:FF:000023">
    <property type="entry name" value="tRNA-specific 2-thiouridylase MnmA"/>
    <property type="match status" value="1"/>
</dbReference>
<comment type="caution">
    <text evidence="11">Lacks conserved residue(s) required for the propagation of feature annotation.</text>
</comment>
<dbReference type="InterPro" id="IPR004506">
    <property type="entry name" value="MnmA-like"/>
</dbReference>
<accession>A0A2S0L2H6</accession>
<feature type="region of interest" description="Interaction with tRNA" evidence="11">
    <location>
        <begin position="149"/>
        <end position="151"/>
    </location>
</feature>
<evidence type="ECO:0000256" key="5">
    <source>
        <dbReference type="ARBA" id="ARBA00022741"/>
    </source>
</evidence>
<keyword evidence="16" id="KW-1185">Reference proteome</keyword>
<dbReference type="Pfam" id="PF20258">
    <property type="entry name" value="tRNA_Me_trans_C"/>
    <property type="match status" value="1"/>
</dbReference>
<dbReference type="Gene3D" id="3.40.50.620">
    <property type="entry name" value="HUPs"/>
    <property type="match status" value="1"/>
</dbReference>